<dbReference type="AlphaFoldDB" id="A0AAN9PCC3"/>
<feature type="compositionally biased region" description="Polar residues" evidence="1">
    <location>
        <begin position="86"/>
        <end position="105"/>
    </location>
</feature>
<accession>A0AAN9PCC3</accession>
<feature type="compositionally biased region" description="Basic and acidic residues" evidence="1">
    <location>
        <begin position="70"/>
        <end position="85"/>
    </location>
</feature>
<name>A0AAN9PCC3_CLITE</name>
<dbReference type="EMBL" id="JAYKXN010000004">
    <property type="protein sequence ID" value="KAK7293675.1"/>
    <property type="molecule type" value="Genomic_DNA"/>
</dbReference>
<protein>
    <submittedName>
        <fullName evidence="2">Uncharacterized protein</fullName>
    </submittedName>
</protein>
<keyword evidence="3" id="KW-1185">Reference proteome</keyword>
<evidence type="ECO:0000256" key="1">
    <source>
        <dbReference type="SAM" id="MobiDB-lite"/>
    </source>
</evidence>
<comment type="caution">
    <text evidence="2">The sequence shown here is derived from an EMBL/GenBank/DDBJ whole genome shotgun (WGS) entry which is preliminary data.</text>
</comment>
<organism evidence="2 3">
    <name type="scientific">Clitoria ternatea</name>
    <name type="common">Butterfly pea</name>
    <dbReference type="NCBI Taxonomy" id="43366"/>
    <lineage>
        <taxon>Eukaryota</taxon>
        <taxon>Viridiplantae</taxon>
        <taxon>Streptophyta</taxon>
        <taxon>Embryophyta</taxon>
        <taxon>Tracheophyta</taxon>
        <taxon>Spermatophyta</taxon>
        <taxon>Magnoliopsida</taxon>
        <taxon>eudicotyledons</taxon>
        <taxon>Gunneridae</taxon>
        <taxon>Pentapetalae</taxon>
        <taxon>rosids</taxon>
        <taxon>fabids</taxon>
        <taxon>Fabales</taxon>
        <taxon>Fabaceae</taxon>
        <taxon>Papilionoideae</taxon>
        <taxon>50 kb inversion clade</taxon>
        <taxon>NPAAA clade</taxon>
        <taxon>indigoferoid/millettioid clade</taxon>
        <taxon>Phaseoleae</taxon>
        <taxon>Clitoria</taxon>
    </lineage>
</organism>
<reference evidence="2 3" key="1">
    <citation type="submission" date="2024-01" db="EMBL/GenBank/DDBJ databases">
        <title>The genomes of 5 underutilized Papilionoideae crops provide insights into root nodulation and disease resistance.</title>
        <authorList>
            <person name="Yuan L."/>
        </authorList>
    </citation>
    <scope>NUCLEOTIDE SEQUENCE [LARGE SCALE GENOMIC DNA]</scope>
    <source>
        <strain evidence="2">LY-2023</strain>
        <tissue evidence="2">Leaf</tissue>
    </source>
</reference>
<evidence type="ECO:0000313" key="2">
    <source>
        <dbReference type="EMBL" id="KAK7293675.1"/>
    </source>
</evidence>
<feature type="region of interest" description="Disordered" evidence="1">
    <location>
        <begin position="67"/>
        <end position="105"/>
    </location>
</feature>
<sequence length="145" mass="16042">MRVNSGRVFSLHECLCFKASALYLKAFSSGKPAQASTPSRMPAQASTRSCHLQDSWIHLGGGIQVSMCNPREDGRNPRENSRNLRENSGNPSEDGSDQPPNQYSSILGVNSEWNEAFPIESRVKNTPFRVRILLGGAVRHSIRTE</sequence>
<proteinExistence type="predicted"/>
<evidence type="ECO:0000313" key="3">
    <source>
        <dbReference type="Proteomes" id="UP001359559"/>
    </source>
</evidence>
<gene>
    <name evidence="2" type="ORF">RJT34_16548</name>
</gene>
<dbReference type="Proteomes" id="UP001359559">
    <property type="component" value="Unassembled WGS sequence"/>
</dbReference>